<reference evidence="3 4" key="1">
    <citation type="submission" date="2019-05" db="EMBL/GenBank/DDBJ databases">
        <authorList>
            <person name="Lee S.D."/>
        </authorList>
    </citation>
    <scope>NUCLEOTIDE SEQUENCE [LARGE SCALE GENOMIC DNA]</scope>
    <source>
        <strain evidence="3 4">C5-26</strain>
    </source>
</reference>
<dbReference type="EMBL" id="VCQV01000082">
    <property type="protein sequence ID" value="TWP32310.1"/>
    <property type="molecule type" value="Genomic_DNA"/>
</dbReference>
<protein>
    <submittedName>
        <fullName evidence="3">Uncharacterized protein</fullName>
    </submittedName>
</protein>
<dbReference type="AlphaFoldDB" id="A0A563DQ21"/>
<keyword evidence="2" id="KW-1133">Transmembrane helix</keyword>
<name>A0A563DQ21_9MICO</name>
<proteinExistence type="predicted"/>
<reference evidence="3 4" key="2">
    <citation type="submission" date="2019-08" db="EMBL/GenBank/DDBJ databases">
        <title>Jejuicoccus antrihumi gen. nov., sp. nov., a new member of the family Dermacoccaceae isolated from a cave.</title>
        <authorList>
            <person name="Schumann P."/>
            <person name="Kim I.S."/>
        </authorList>
    </citation>
    <scope>NUCLEOTIDE SEQUENCE [LARGE SCALE GENOMIC DNA]</scope>
    <source>
        <strain evidence="3 4">C5-26</strain>
    </source>
</reference>
<organism evidence="3 4">
    <name type="scientific">Leekyejoonella antrihumi</name>
    <dbReference type="NCBI Taxonomy" id="1660198"/>
    <lineage>
        <taxon>Bacteria</taxon>
        <taxon>Bacillati</taxon>
        <taxon>Actinomycetota</taxon>
        <taxon>Actinomycetes</taxon>
        <taxon>Micrococcales</taxon>
        <taxon>Dermacoccaceae</taxon>
        <taxon>Leekyejoonella</taxon>
    </lineage>
</organism>
<feature type="transmembrane region" description="Helical" evidence="2">
    <location>
        <begin position="40"/>
        <end position="63"/>
    </location>
</feature>
<keyword evidence="4" id="KW-1185">Reference proteome</keyword>
<keyword evidence="2" id="KW-0812">Transmembrane</keyword>
<gene>
    <name evidence="3" type="ORF">FGL98_24435</name>
</gene>
<evidence type="ECO:0000313" key="3">
    <source>
        <dbReference type="EMBL" id="TWP32310.1"/>
    </source>
</evidence>
<dbReference type="Proteomes" id="UP000320244">
    <property type="component" value="Unassembled WGS sequence"/>
</dbReference>
<evidence type="ECO:0000256" key="2">
    <source>
        <dbReference type="SAM" id="Phobius"/>
    </source>
</evidence>
<dbReference type="RefSeq" id="WP_146321405.1">
    <property type="nucleotide sequence ID" value="NZ_VCQV01000082.1"/>
</dbReference>
<evidence type="ECO:0000256" key="1">
    <source>
        <dbReference type="SAM" id="MobiDB-lite"/>
    </source>
</evidence>
<keyword evidence="2" id="KW-0472">Membrane</keyword>
<comment type="caution">
    <text evidence="3">The sequence shown here is derived from an EMBL/GenBank/DDBJ whole genome shotgun (WGS) entry which is preliminary data.</text>
</comment>
<accession>A0A563DQ21</accession>
<feature type="region of interest" description="Disordered" evidence="1">
    <location>
        <begin position="70"/>
        <end position="100"/>
    </location>
</feature>
<sequence length="229" mass="23728">MSDDDIRELMHQAGAHETAPEISLTNITAKVKSRRRRRSIFSGGAALIAVVGLAVAGALPGGYLRGGAPAPTQATRSPIAVGGQPGCPPDPGTAKPMETSPTRGRFGPTVALPAAAQGISFDLNVPPSKIPNRHITAAHLIMVTAKVAESRTPPRIFLADPANRVAKVAATRPVGDQRLTLPLPLNLPSGTYAIYYQALFPEPSVCGQNPDPPTGTGEMLQAIATVTAP</sequence>
<evidence type="ECO:0000313" key="4">
    <source>
        <dbReference type="Proteomes" id="UP000320244"/>
    </source>
</evidence>